<feature type="transmembrane region" description="Helical" evidence="2">
    <location>
        <begin position="731"/>
        <end position="752"/>
    </location>
</feature>
<dbReference type="InParanoid" id="F0YKR5"/>
<feature type="transmembrane region" description="Helical" evidence="2">
    <location>
        <begin position="431"/>
        <end position="452"/>
    </location>
</feature>
<feature type="transmembrane region" description="Helical" evidence="2">
    <location>
        <begin position="379"/>
        <end position="397"/>
    </location>
</feature>
<feature type="transmembrane region" description="Helical" evidence="2">
    <location>
        <begin position="221"/>
        <end position="246"/>
    </location>
</feature>
<feature type="region of interest" description="Disordered" evidence="1">
    <location>
        <begin position="963"/>
        <end position="1009"/>
    </location>
</feature>
<dbReference type="GeneID" id="20226186"/>
<protein>
    <submittedName>
        <fullName evidence="3">Uncharacterized protein</fullName>
    </submittedName>
</protein>
<organism evidence="4">
    <name type="scientific">Aureococcus anophagefferens</name>
    <name type="common">Harmful bloom alga</name>
    <dbReference type="NCBI Taxonomy" id="44056"/>
    <lineage>
        <taxon>Eukaryota</taxon>
        <taxon>Sar</taxon>
        <taxon>Stramenopiles</taxon>
        <taxon>Ochrophyta</taxon>
        <taxon>Pelagophyceae</taxon>
        <taxon>Pelagomonadales</taxon>
        <taxon>Pelagomonadaceae</taxon>
        <taxon>Aureococcus</taxon>
    </lineage>
</organism>
<feature type="transmembrane region" description="Helical" evidence="2">
    <location>
        <begin position="307"/>
        <end position="324"/>
    </location>
</feature>
<feature type="transmembrane region" description="Helical" evidence="2">
    <location>
        <begin position="686"/>
        <end position="711"/>
    </location>
</feature>
<dbReference type="RefSeq" id="XP_009041026.1">
    <property type="nucleotide sequence ID" value="XM_009042778.1"/>
</dbReference>
<sequence length="1009" mass="113420">MVENKDQLSMVSADDLDKLSRVSDGFTAGLDKVTQQLTTTDGRLAKLQSKYDQIQTSASSPQTPAPLRQNRGSPIDKYGHYANKNKIAKNAGGRNVRDGLYAERYFIGLPTITPRNNLIISDTQKEIINANGGTAWGAILVAAGYVDWQVGMFHKVTSEGAISWKAKKYSFCMQDVDIYGYLIMHDQIRKGKPFAEFVERGYWRRGIEFYDKYRTTHVPDMLLPIPAAFFQLFIALKCLECIPFFFPKNFRKKPFKVQQAIVFCELVPNLAYAFNNLAAGVTTTSMFCKYSFLGEHPFVMGLFHQAWKSWSTFTTLLLAIMWMNEASAVKKMKAAGPIFKERKRSLLAAWLFCFVIELEVFGCDWWIGYPTFMPDASMFFTLVFPLISFVCAIFFQSQASKVAVSLMNSSNDNAAIVAFRKKMMLNLARGGIFDSCAFIAMPIAHLTAMLYVHGRGYSALFLFGDVAFRTPVSYFQVTSIEPPQIAQRNKARQNKRSDPTFSFRGPEHAEPSVSDRWTIMLAAQGIRQDHLDTLPSFVRIDKYGHYANKNKIAKNAGGRNVRDGLYAERYFIGLPTITPRNNLIISDTQKEIINANGGTAWGAILVAAGYVDWQVGMFHKVTSEGAISWKAKKYSFCMQDVDIYGYLIMHDQIRKGKPFAEFVERGYWRRGIEFYDKYRTTHVPDMLLPIPAAFFQLFIALKCLECIPFFFPKNFRKKPFKVQQAIVFCELVPNLAYAFNNLAAGVTTTSMFCKYSFLGEHPFVMGLFHQAWKSWSTFTTLLLAIMWMNEASAVKKMKAAGPIFKERKRSLLAAWLFCFVIELEVFGCDWWIGYPTFMPDASMFFTLVFPLISFVCAIFFQSQASKVAVSLMNSSNDNAAIVAFRKKMMLNLARGGIFDSCAFIAMPIAHLTAMLYVHGRGYSALFLFGDVAFRTPVSYFQVTSIEPPQIAQRNKARQNKVIGSAVRSSFSSTSSMSSSSSSMSPTSSSESSSASSSDAGNTTTASSVA</sequence>
<feature type="region of interest" description="Disordered" evidence="1">
    <location>
        <begin position="485"/>
        <end position="510"/>
    </location>
</feature>
<evidence type="ECO:0000256" key="1">
    <source>
        <dbReference type="SAM" id="MobiDB-lite"/>
    </source>
</evidence>
<feature type="transmembrane region" description="Helical" evidence="2">
    <location>
        <begin position="844"/>
        <end position="862"/>
    </location>
</feature>
<gene>
    <name evidence="3" type="ORF">AURANDRAFT_67320</name>
</gene>
<evidence type="ECO:0000313" key="4">
    <source>
        <dbReference type="Proteomes" id="UP000002729"/>
    </source>
</evidence>
<feature type="transmembrane region" description="Helical" evidence="2">
    <location>
        <begin position="810"/>
        <end position="832"/>
    </location>
</feature>
<dbReference type="AlphaFoldDB" id="F0YKR5"/>
<feature type="compositionally biased region" description="Polar residues" evidence="1">
    <location>
        <begin position="51"/>
        <end position="62"/>
    </location>
</feature>
<reference evidence="3 4" key="1">
    <citation type="journal article" date="2011" name="Proc. Natl. Acad. Sci. U.S.A.">
        <title>Niche of harmful alga Aureococcus anophagefferens revealed through ecogenomics.</title>
        <authorList>
            <person name="Gobler C.J."/>
            <person name="Berry D.L."/>
            <person name="Dyhrman S.T."/>
            <person name="Wilhelm S.W."/>
            <person name="Salamov A."/>
            <person name="Lobanov A.V."/>
            <person name="Zhang Y."/>
            <person name="Collier J.L."/>
            <person name="Wurch L.L."/>
            <person name="Kustka A.B."/>
            <person name="Dill B.D."/>
            <person name="Shah M."/>
            <person name="VerBerkmoes N.C."/>
            <person name="Kuo A."/>
            <person name="Terry A."/>
            <person name="Pangilinan J."/>
            <person name="Lindquist E.A."/>
            <person name="Lucas S."/>
            <person name="Paulsen I.T."/>
            <person name="Hattenrath-Lehmann T.K."/>
            <person name="Talmage S.C."/>
            <person name="Walker E.A."/>
            <person name="Koch F."/>
            <person name="Burson A.M."/>
            <person name="Marcoval M.A."/>
            <person name="Tang Y.Z."/>
            <person name="Lecleir G.R."/>
            <person name="Coyne K.J."/>
            <person name="Berg G.M."/>
            <person name="Bertrand E.M."/>
            <person name="Saito M.A."/>
            <person name="Gladyshev V.N."/>
            <person name="Grigoriev I.V."/>
        </authorList>
    </citation>
    <scope>NUCLEOTIDE SEQUENCE [LARGE SCALE GENOMIC DNA]</scope>
    <source>
        <strain evidence="4">CCMP 1984</strain>
    </source>
</reference>
<dbReference type="Proteomes" id="UP000002729">
    <property type="component" value="Unassembled WGS sequence"/>
</dbReference>
<keyword evidence="2" id="KW-0812">Transmembrane</keyword>
<feature type="compositionally biased region" description="Low complexity" evidence="1">
    <location>
        <begin position="964"/>
        <end position="1009"/>
    </location>
</feature>
<feature type="region of interest" description="Disordered" evidence="1">
    <location>
        <begin position="51"/>
        <end position="72"/>
    </location>
</feature>
<feature type="transmembrane region" description="Helical" evidence="2">
    <location>
        <begin position="772"/>
        <end position="789"/>
    </location>
</feature>
<name>F0YKR5_AURAN</name>
<keyword evidence="4" id="KW-1185">Reference proteome</keyword>
<evidence type="ECO:0000313" key="3">
    <source>
        <dbReference type="EMBL" id="EGB04316.1"/>
    </source>
</evidence>
<dbReference type="KEGG" id="aaf:AURANDRAFT_67320"/>
<dbReference type="EMBL" id="GL833153">
    <property type="protein sequence ID" value="EGB04316.1"/>
    <property type="molecule type" value="Genomic_DNA"/>
</dbReference>
<feature type="transmembrane region" description="Helical" evidence="2">
    <location>
        <begin position="345"/>
        <end position="367"/>
    </location>
</feature>
<proteinExistence type="predicted"/>
<accession>F0YKR5</accession>
<evidence type="ECO:0000256" key="2">
    <source>
        <dbReference type="SAM" id="Phobius"/>
    </source>
</evidence>
<feature type="transmembrane region" description="Helical" evidence="2">
    <location>
        <begin position="266"/>
        <end position="287"/>
    </location>
</feature>
<feature type="transmembrane region" description="Helical" evidence="2">
    <location>
        <begin position="896"/>
        <end position="917"/>
    </location>
</feature>
<keyword evidence="2" id="KW-0472">Membrane</keyword>
<keyword evidence="2" id="KW-1133">Transmembrane helix</keyword>